<dbReference type="InterPro" id="IPR029787">
    <property type="entry name" value="Nucleotide_cyclase"/>
</dbReference>
<dbReference type="SMART" id="SM00267">
    <property type="entry name" value="GGDEF"/>
    <property type="match status" value="1"/>
</dbReference>
<dbReference type="Pfam" id="PF00990">
    <property type="entry name" value="GGDEF"/>
    <property type="match status" value="1"/>
</dbReference>
<feature type="transmembrane region" description="Helical" evidence="3">
    <location>
        <begin position="20"/>
        <end position="43"/>
    </location>
</feature>
<gene>
    <name evidence="5" type="ORF">LJ655_10355</name>
</gene>
<dbReference type="NCBIfam" id="TIGR00254">
    <property type="entry name" value="GGDEF"/>
    <property type="match status" value="1"/>
</dbReference>
<proteinExistence type="predicted"/>
<evidence type="ECO:0000259" key="4">
    <source>
        <dbReference type="PROSITE" id="PS50887"/>
    </source>
</evidence>
<accession>A0ABS8KBZ1</accession>
<dbReference type="PANTHER" id="PTHR45138">
    <property type="entry name" value="REGULATORY COMPONENTS OF SENSORY TRANSDUCTION SYSTEM"/>
    <property type="match status" value="1"/>
</dbReference>
<dbReference type="Proteomes" id="UP001430614">
    <property type="component" value="Unassembled WGS sequence"/>
</dbReference>
<sequence length="521" mass="56535">MSDIVRSRLSAAGSVVLTPAGVIVCAALLWLGTAGLCIAMLLVSRTDAYNNAAQNARNLTLVLERDILRSIDLYDLSLRAVAEGAADARVISLPAGLRNQVLFDRAATARYLGPISVLGPDGALLISSDGTSARQSNWADMRWFSVRAQETRDGLYVGPPHVSGQTGHEMVVELSRRITRPDGTFAGVVVGRLSVDYFRDLLDGLSVGNFGTVAVMETNGALLTRLPYDRNMVGMYIGRSPVFAQLMKDTSGAFVGTASIDGVRRLYVYRHIPGLPIVVAVAPALNEIFAGWRLRARWLALLMALFIVATGTGAWTLVRELCRRQQAETQLQRMAHRDALTGLENRGTFDEIWKREWLRAQRTGKLLSLLFIDIDNFKAYNDYYGHQAGDQVLKEVARRTASCVVRAADHVARYGGEEFVVILPETDAGGAVCVAESIRRAIYDLEIEHVKSAFGRVTISIGVASSDEPGILDETALIKAADTALYRAKSQGRNCVCEHMTAIGIEAGSSSGMPEAHAPVV</sequence>
<dbReference type="InterPro" id="IPR043128">
    <property type="entry name" value="Rev_trsase/Diguanyl_cyclase"/>
</dbReference>
<dbReference type="PROSITE" id="PS50887">
    <property type="entry name" value="GGDEF"/>
    <property type="match status" value="1"/>
</dbReference>
<comment type="catalytic activity">
    <reaction evidence="2">
        <text>2 GTP = 3',3'-c-di-GMP + 2 diphosphate</text>
        <dbReference type="Rhea" id="RHEA:24898"/>
        <dbReference type="ChEBI" id="CHEBI:33019"/>
        <dbReference type="ChEBI" id="CHEBI:37565"/>
        <dbReference type="ChEBI" id="CHEBI:58805"/>
        <dbReference type="EC" id="2.7.7.65"/>
    </reaction>
</comment>
<dbReference type="CDD" id="cd12914">
    <property type="entry name" value="PDC1_DGC_like"/>
    <property type="match status" value="1"/>
</dbReference>
<dbReference type="CDD" id="cd01949">
    <property type="entry name" value="GGDEF"/>
    <property type="match status" value="1"/>
</dbReference>
<feature type="domain" description="GGDEF" evidence="4">
    <location>
        <begin position="365"/>
        <end position="501"/>
    </location>
</feature>
<keyword evidence="3" id="KW-0472">Membrane</keyword>
<dbReference type="CDD" id="cd12915">
    <property type="entry name" value="PDC2_DGC_like"/>
    <property type="match status" value="1"/>
</dbReference>
<keyword evidence="6" id="KW-1185">Reference proteome</keyword>
<keyword evidence="3" id="KW-1133">Transmembrane helix</keyword>
<dbReference type="PANTHER" id="PTHR45138:SF9">
    <property type="entry name" value="DIGUANYLATE CYCLASE DGCM-RELATED"/>
    <property type="match status" value="1"/>
</dbReference>
<dbReference type="Pfam" id="PF22588">
    <property type="entry name" value="dCache_1_like"/>
    <property type="match status" value="1"/>
</dbReference>
<dbReference type="Gene3D" id="3.30.70.270">
    <property type="match status" value="1"/>
</dbReference>
<dbReference type="EC" id="2.7.7.65" evidence="1"/>
<evidence type="ECO:0000256" key="1">
    <source>
        <dbReference type="ARBA" id="ARBA00012528"/>
    </source>
</evidence>
<dbReference type="SUPFAM" id="SSF55073">
    <property type="entry name" value="Nucleotide cyclase"/>
    <property type="match status" value="1"/>
</dbReference>
<keyword evidence="5" id="KW-0548">Nucleotidyltransferase</keyword>
<evidence type="ECO:0000256" key="2">
    <source>
        <dbReference type="ARBA" id="ARBA00034247"/>
    </source>
</evidence>
<dbReference type="Gene3D" id="3.30.450.20">
    <property type="entry name" value="PAS domain"/>
    <property type="match status" value="2"/>
</dbReference>
<evidence type="ECO:0000313" key="5">
    <source>
        <dbReference type="EMBL" id="MCC8402289.1"/>
    </source>
</evidence>
<reference evidence="5 6" key="1">
    <citation type="submission" date="2021-11" db="EMBL/GenBank/DDBJ databases">
        <authorList>
            <person name="Oh E.-T."/>
            <person name="Kim S.-B."/>
        </authorList>
    </citation>
    <scope>NUCLEOTIDE SEQUENCE [LARGE SCALE GENOMIC DNA]</scope>
    <source>
        <strain evidence="5 6">MMS20-SJTN17</strain>
    </source>
</reference>
<keyword evidence="5" id="KW-0808">Transferase</keyword>
<dbReference type="RefSeq" id="WP_230561155.1">
    <property type="nucleotide sequence ID" value="NZ_JAJITC010000005.1"/>
</dbReference>
<name>A0ABS8KBZ1_9BURK</name>
<protein>
    <recommendedName>
        <fullName evidence="1">diguanylate cyclase</fullName>
        <ecNumber evidence="1">2.7.7.65</ecNumber>
    </recommendedName>
</protein>
<evidence type="ECO:0000256" key="3">
    <source>
        <dbReference type="SAM" id="Phobius"/>
    </source>
</evidence>
<comment type="caution">
    <text evidence="5">The sequence shown here is derived from an EMBL/GenBank/DDBJ whole genome shotgun (WGS) entry which is preliminary data.</text>
</comment>
<dbReference type="InterPro" id="IPR000160">
    <property type="entry name" value="GGDEF_dom"/>
</dbReference>
<dbReference type="EMBL" id="JAJITC010000005">
    <property type="protein sequence ID" value="MCC8402289.1"/>
    <property type="molecule type" value="Genomic_DNA"/>
</dbReference>
<feature type="transmembrane region" description="Helical" evidence="3">
    <location>
        <begin position="298"/>
        <end position="318"/>
    </location>
</feature>
<keyword evidence="3" id="KW-0812">Transmembrane</keyword>
<dbReference type="GO" id="GO:0052621">
    <property type="term" value="F:diguanylate cyclase activity"/>
    <property type="evidence" value="ECO:0007669"/>
    <property type="project" value="UniProtKB-EC"/>
</dbReference>
<dbReference type="InterPro" id="IPR050469">
    <property type="entry name" value="Diguanylate_Cyclase"/>
</dbReference>
<dbReference type="InterPro" id="IPR054327">
    <property type="entry name" value="His-kinase-like_sensor"/>
</dbReference>
<organism evidence="5 6">
    <name type="scientific">Paraburkholderia translucens</name>
    <dbReference type="NCBI Taxonomy" id="2886945"/>
    <lineage>
        <taxon>Bacteria</taxon>
        <taxon>Pseudomonadati</taxon>
        <taxon>Pseudomonadota</taxon>
        <taxon>Betaproteobacteria</taxon>
        <taxon>Burkholderiales</taxon>
        <taxon>Burkholderiaceae</taxon>
        <taxon>Paraburkholderia</taxon>
    </lineage>
</organism>
<evidence type="ECO:0000313" key="6">
    <source>
        <dbReference type="Proteomes" id="UP001430614"/>
    </source>
</evidence>